<dbReference type="Pfam" id="PF08281">
    <property type="entry name" value="Sigma70_r4_2"/>
    <property type="match status" value="1"/>
</dbReference>
<gene>
    <name evidence="7" type="ORF">ABGB03_03020</name>
</gene>
<dbReference type="AlphaFoldDB" id="A0AAU7BU75"/>
<dbReference type="GO" id="GO:0016987">
    <property type="term" value="F:sigma factor activity"/>
    <property type="evidence" value="ECO:0007669"/>
    <property type="project" value="UniProtKB-KW"/>
</dbReference>
<dbReference type="InterPro" id="IPR013324">
    <property type="entry name" value="RNA_pol_sigma_r3/r4-like"/>
</dbReference>
<dbReference type="CDD" id="cd06171">
    <property type="entry name" value="Sigma70_r4"/>
    <property type="match status" value="1"/>
</dbReference>
<evidence type="ECO:0000256" key="1">
    <source>
        <dbReference type="ARBA" id="ARBA00010641"/>
    </source>
</evidence>
<dbReference type="PANTHER" id="PTHR43133:SF51">
    <property type="entry name" value="RNA POLYMERASE SIGMA FACTOR"/>
    <property type="match status" value="1"/>
</dbReference>
<dbReference type="InterPro" id="IPR039425">
    <property type="entry name" value="RNA_pol_sigma-70-like"/>
</dbReference>
<protein>
    <submittedName>
        <fullName evidence="7">RNA polymerase sigma factor</fullName>
    </submittedName>
</protein>
<evidence type="ECO:0000256" key="3">
    <source>
        <dbReference type="ARBA" id="ARBA00023082"/>
    </source>
</evidence>
<feature type="domain" description="RNA polymerase sigma-70 region 2" evidence="5">
    <location>
        <begin position="23"/>
        <end position="89"/>
    </location>
</feature>
<dbReference type="InterPro" id="IPR007627">
    <property type="entry name" value="RNA_pol_sigma70_r2"/>
</dbReference>
<evidence type="ECO:0000259" key="6">
    <source>
        <dbReference type="Pfam" id="PF08281"/>
    </source>
</evidence>
<evidence type="ECO:0000256" key="4">
    <source>
        <dbReference type="ARBA" id="ARBA00023163"/>
    </source>
</evidence>
<dbReference type="NCBIfam" id="TIGR02937">
    <property type="entry name" value="sigma70-ECF"/>
    <property type="match status" value="1"/>
</dbReference>
<dbReference type="GO" id="GO:0003677">
    <property type="term" value="F:DNA binding"/>
    <property type="evidence" value="ECO:0007669"/>
    <property type="project" value="InterPro"/>
</dbReference>
<dbReference type="Pfam" id="PF04542">
    <property type="entry name" value="Sigma70_r2"/>
    <property type="match status" value="1"/>
</dbReference>
<keyword evidence="3" id="KW-0731">Sigma factor</keyword>
<dbReference type="Gene3D" id="1.10.10.10">
    <property type="entry name" value="Winged helix-like DNA-binding domain superfamily/Winged helix DNA-binding domain"/>
    <property type="match status" value="1"/>
</dbReference>
<keyword evidence="4" id="KW-0804">Transcription</keyword>
<dbReference type="InterPro" id="IPR014284">
    <property type="entry name" value="RNA_pol_sigma-70_dom"/>
</dbReference>
<organism evidence="7">
    <name type="scientific">Pontimicrobium sp. SW4</name>
    <dbReference type="NCBI Taxonomy" id="3153519"/>
    <lineage>
        <taxon>Bacteria</taxon>
        <taxon>Pseudomonadati</taxon>
        <taxon>Bacteroidota</taxon>
        <taxon>Flavobacteriia</taxon>
        <taxon>Flavobacteriales</taxon>
        <taxon>Flavobacteriaceae</taxon>
        <taxon>Pontimicrobium</taxon>
    </lineage>
</organism>
<accession>A0AAU7BU75</accession>
<comment type="similarity">
    <text evidence="1">Belongs to the sigma-70 factor family. ECF subfamily.</text>
</comment>
<name>A0AAU7BU75_9FLAO</name>
<dbReference type="SUPFAM" id="SSF88659">
    <property type="entry name" value="Sigma3 and sigma4 domains of RNA polymerase sigma factors"/>
    <property type="match status" value="1"/>
</dbReference>
<dbReference type="Gene3D" id="1.10.1740.10">
    <property type="match status" value="1"/>
</dbReference>
<dbReference type="SUPFAM" id="SSF88946">
    <property type="entry name" value="Sigma2 domain of RNA polymerase sigma factors"/>
    <property type="match status" value="1"/>
</dbReference>
<dbReference type="InterPro" id="IPR013249">
    <property type="entry name" value="RNA_pol_sigma70_r4_t2"/>
</dbReference>
<dbReference type="InterPro" id="IPR013325">
    <property type="entry name" value="RNA_pol_sigma_r2"/>
</dbReference>
<reference evidence="7" key="1">
    <citation type="submission" date="2024-05" db="EMBL/GenBank/DDBJ databases">
        <title>Pontimicrobium maritimus sp. nov., isolated form sea water.</title>
        <authorList>
            <person name="Muhammad N."/>
            <person name="Vuong T.Q."/>
            <person name="Han H.L."/>
            <person name="Kim S.-G."/>
        </authorList>
    </citation>
    <scope>NUCLEOTIDE SEQUENCE</scope>
    <source>
        <strain evidence="7">SW4</strain>
    </source>
</reference>
<proteinExistence type="inferred from homology"/>
<keyword evidence="2" id="KW-0805">Transcription regulation</keyword>
<dbReference type="PANTHER" id="PTHR43133">
    <property type="entry name" value="RNA POLYMERASE ECF-TYPE SIGMA FACTO"/>
    <property type="match status" value="1"/>
</dbReference>
<evidence type="ECO:0000256" key="2">
    <source>
        <dbReference type="ARBA" id="ARBA00023015"/>
    </source>
</evidence>
<sequence>MKSNIEILIAGSIKNDERCKMELYDSYCDAMYNIACRYVKNNEDAKDVMQEGFLKAFLNIKSYKTEFSFGAWLKRIIINQSIDYLKKRKLELVNTEVEELQIIDTEDWNFSARITKDQIIKSVEQLSEKYKIVVKMYLFEGYDHEEISQILEIPIKTSRTHLRRGRIKLQELLKDKRYGTGY</sequence>
<feature type="domain" description="RNA polymerase sigma factor 70 region 4 type 2" evidence="6">
    <location>
        <begin position="117"/>
        <end position="169"/>
    </location>
</feature>
<dbReference type="InterPro" id="IPR036388">
    <property type="entry name" value="WH-like_DNA-bd_sf"/>
</dbReference>
<dbReference type="EMBL" id="CP157199">
    <property type="protein sequence ID" value="XBG61879.1"/>
    <property type="molecule type" value="Genomic_DNA"/>
</dbReference>
<evidence type="ECO:0000313" key="7">
    <source>
        <dbReference type="EMBL" id="XBG61879.1"/>
    </source>
</evidence>
<dbReference type="RefSeq" id="WP_347924721.1">
    <property type="nucleotide sequence ID" value="NZ_CP157199.1"/>
</dbReference>
<evidence type="ECO:0000259" key="5">
    <source>
        <dbReference type="Pfam" id="PF04542"/>
    </source>
</evidence>
<dbReference type="GO" id="GO:0006352">
    <property type="term" value="P:DNA-templated transcription initiation"/>
    <property type="evidence" value="ECO:0007669"/>
    <property type="project" value="InterPro"/>
</dbReference>